<evidence type="ECO:0000313" key="10">
    <source>
        <dbReference type="EMBL" id="BAV87138.1"/>
    </source>
</evidence>
<dbReference type="GO" id="GO:0033214">
    <property type="term" value="P:siderophore-iron import into cell"/>
    <property type="evidence" value="ECO:0007669"/>
    <property type="project" value="TreeGrafter"/>
</dbReference>
<dbReference type="Pfam" id="PF01032">
    <property type="entry name" value="FecCD"/>
    <property type="match status" value="1"/>
</dbReference>
<dbReference type="InterPro" id="IPR000522">
    <property type="entry name" value="ABC_transptr_permease_BtuC"/>
</dbReference>
<feature type="transmembrane region" description="Helical" evidence="9">
    <location>
        <begin position="47"/>
        <end position="68"/>
    </location>
</feature>
<dbReference type="SUPFAM" id="SSF81345">
    <property type="entry name" value="ABC transporter involved in vitamin B12 uptake, BtuC"/>
    <property type="match status" value="1"/>
</dbReference>
<evidence type="ECO:0000256" key="7">
    <source>
        <dbReference type="ARBA" id="ARBA00023136"/>
    </source>
</evidence>
<evidence type="ECO:0000256" key="8">
    <source>
        <dbReference type="SAM" id="MobiDB-lite"/>
    </source>
</evidence>
<evidence type="ECO:0000256" key="4">
    <source>
        <dbReference type="ARBA" id="ARBA00022475"/>
    </source>
</evidence>
<accession>A0A2Z5QXG6</accession>
<dbReference type="KEGG" id="raj:RA11412_0839"/>
<evidence type="ECO:0000256" key="5">
    <source>
        <dbReference type="ARBA" id="ARBA00022692"/>
    </source>
</evidence>
<evidence type="ECO:0000256" key="6">
    <source>
        <dbReference type="ARBA" id="ARBA00022989"/>
    </source>
</evidence>
<gene>
    <name evidence="10" type="ORF">RA11412_0839</name>
</gene>
<comment type="similarity">
    <text evidence="2">Belongs to the binding-protein-dependent transport system permease family. FecCD subfamily.</text>
</comment>
<dbReference type="AlphaFoldDB" id="A0A2Z5QXG6"/>
<evidence type="ECO:0000256" key="3">
    <source>
        <dbReference type="ARBA" id="ARBA00022448"/>
    </source>
</evidence>
<evidence type="ECO:0000313" key="11">
    <source>
        <dbReference type="Proteomes" id="UP000250241"/>
    </source>
</evidence>
<dbReference type="Gene3D" id="1.10.3470.10">
    <property type="entry name" value="ABC transporter involved in vitamin B12 uptake, BtuC"/>
    <property type="match status" value="1"/>
</dbReference>
<protein>
    <submittedName>
        <fullName evidence="10">Heme ABC transporter</fullName>
    </submittedName>
</protein>
<feature type="transmembrane region" description="Helical" evidence="9">
    <location>
        <begin position="140"/>
        <end position="158"/>
    </location>
</feature>
<feature type="transmembrane region" description="Helical" evidence="9">
    <location>
        <begin position="110"/>
        <end position="128"/>
    </location>
</feature>
<dbReference type="PANTHER" id="PTHR30472">
    <property type="entry name" value="FERRIC ENTEROBACTIN TRANSPORT SYSTEM PERMEASE PROTEIN"/>
    <property type="match status" value="1"/>
</dbReference>
<name>A0A2Z5QXG6_9MICC</name>
<evidence type="ECO:0000256" key="1">
    <source>
        <dbReference type="ARBA" id="ARBA00004651"/>
    </source>
</evidence>
<keyword evidence="11" id="KW-1185">Reference proteome</keyword>
<proteinExistence type="inferred from homology"/>
<comment type="subcellular location">
    <subcellularLocation>
        <location evidence="1">Cell membrane</location>
        <topology evidence="1">Multi-pass membrane protein</topology>
    </subcellularLocation>
</comment>
<dbReference type="Proteomes" id="UP000250241">
    <property type="component" value="Chromosome"/>
</dbReference>
<keyword evidence="3" id="KW-0813">Transport</keyword>
<organism evidence="10 11">
    <name type="scientific">Rothia aeria</name>
    <dbReference type="NCBI Taxonomy" id="172042"/>
    <lineage>
        <taxon>Bacteria</taxon>
        <taxon>Bacillati</taxon>
        <taxon>Actinomycetota</taxon>
        <taxon>Actinomycetes</taxon>
        <taxon>Micrococcales</taxon>
        <taxon>Micrococcaceae</taxon>
        <taxon>Rothia</taxon>
    </lineage>
</organism>
<dbReference type="InterPro" id="IPR037294">
    <property type="entry name" value="ABC_BtuC-like"/>
</dbReference>
<feature type="region of interest" description="Disordered" evidence="8">
    <location>
        <begin position="1"/>
        <end position="27"/>
    </location>
</feature>
<dbReference type="GO" id="GO:0005886">
    <property type="term" value="C:plasma membrane"/>
    <property type="evidence" value="ECO:0007669"/>
    <property type="project" value="UniProtKB-SubCell"/>
</dbReference>
<dbReference type="GO" id="GO:0022857">
    <property type="term" value="F:transmembrane transporter activity"/>
    <property type="evidence" value="ECO:0007669"/>
    <property type="project" value="InterPro"/>
</dbReference>
<evidence type="ECO:0000256" key="9">
    <source>
        <dbReference type="SAM" id="Phobius"/>
    </source>
</evidence>
<dbReference type="EMBL" id="AP017895">
    <property type="protein sequence ID" value="BAV87138.1"/>
    <property type="molecule type" value="Genomic_DNA"/>
</dbReference>
<keyword evidence="4" id="KW-1003">Cell membrane</keyword>
<reference evidence="10 11" key="1">
    <citation type="submission" date="2016-10" db="EMBL/GenBank/DDBJ databases">
        <title>Genome sequence of Rothia aeria strain JCM11412.</title>
        <authorList>
            <person name="Nambu T."/>
        </authorList>
    </citation>
    <scope>NUCLEOTIDE SEQUENCE [LARGE SCALE GENOMIC DNA]</scope>
    <source>
        <strain evidence="10 11">JCM 11412</strain>
    </source>
</reference>
<keyword evidence="5 9" id="KW-0812">Transmembrane</keyword>
<sequence>MEHVAEDLAVTSETARQRPADEVDLTKVQKPVGAGAPKYTNPRRTRAVVTLSVLVVTLVAVTIVSAGLGQYNIPTDQVLASFARKWGFIPPQQEWAIADSTLWNVRFPRVLLALFVGAALGCSGLLCRRCLATRWLSREWLVFLQVQLWVPAWLLCWAPS</sequence>
<keyword evidence="7 9" id="KW-0472">Membrane</keyword>
<feature type="compositionally biased region" description="Basic and acidic residues" evidence="8">
    <location>
        <begin position="15"/>
        <end position="27"/>
    </location>
</feature>
<keyword evidence="6 9" id="KW-1133">Transmembrane helix</keyword>
<evidence type="ECO:0000256" key="2">
    <source>
        <dbReference type="ARBA" id="ARBA00007935"/>
    </source>
</evidence>
<dbReference type="PANTHER" id="PTHR30472:SF25">
    <property type="entry name" value="ABC TRANSPORTER PERMEASE PROTEIN MJ0876-RELATED"/>
    <property type="match status" value="1"/>
</dbReference>